<keyword evidence="1" id="KW-0547">Nucleotide-binding</keyword>
<feature type="binding site" evidence="1">
    <location>
        <position position="76"/>
    </location>
    <ligand>
        <name>Mg(2+)</name>
        <dbReference type="ChEBI" id="CHEBI:18420"/>
        <label>4</label>
    </ligand>
</feature>
<feature type="domain" description="PurM-like N-terminal" evidence="3">
    <location>
        <begin position="59"/>
        <end position="174"/>
    </location>
</feature>
<comment type="caution">
    <text evidence="4">The sequence shown here is derived from an EMBL/GenBank/DDBJ whole genome shotgun (WGS) entry which is preliminary data.</text>
</comment>
<dbReference type="HAMAP" id="MF_02128">
    <property type="entry name" value="TMP_kinase"/>
    <property type="match status" value="1"/>
</dbReference>
<dbReference type="GO" id="GO:0009228">
    <property type="term" value="P:thiamine biosynthetic process"/>
    <property type="evidence" value="ECO:0007669"/>
    <property type="project" value="UniProtKB-KW"/>
</dbReference>
<comment type="similarity">
    <text evidence="1">Belongs to the thiamine-monophosphate kinase family.</text>
</comment>
<dbReference type="CDD" id="cd02194">
    <property type="entry name" value="ThiL"/>
    <property type="match status" value="1"/>
</dbReference>
<dbReference type="PANTHER" id="PTHR30270">
    <property type="entry name" value="THIAMINE-MONOPHOSPHATE KINASE"/>
    <property type="match status" value="1"/>
</dbReference>
<proteinExistence type="inferred from homology"/>
<feature type="binding site" evidence="1">
    <location>
        <position position="78"/>
    </location>
    <ligand>
        <name>Mg(2+)</name>
        <dbReference type="ChEBI" id="CHEBI:18420"/>
        <label>2</label>
    </ligand>
</feature>
<accession>A0A956NAQ4</accession>
<gene>
    <name evidence="1 4" type="primary">thiL</name>
    <name evidence="4" type="ORF">KDA27_07905</name>
</gene>
<dbReference type="EMBL" id="JAGQHS010000030">
    <property type="protein sequence ID" value="MCA9755709.1"/>
    <property type="molecule type" value="Genomic_DNA"/>
</dbReference>
<name>A0A956NAQ4_UNCEI</name>
<dbReference type="GO" id="GO:0005524">
    <property type="term" value="F:ATP binding"/>
    <property type="evidence" value="ECO:0007669"/>
    <property type="project" value="UniProtKB-UniRule"/>
</dbReference>
<comment type="catalytic activity">
    <reaction evidence="1">
        <text>thiamine phosphate + ATP = thiamine diphosphate + ADP</text>
        <dbReference type="Rhea" id="RHEA:15913"/>
        <dbReference type="ChEBI" id="CHEBI:30616"/>
        <dbReference type="ChEBI" id="CHEBI:37575"/>
        <dbReference type="ChEBI" id="CHEBI:58937"/>
        <dbReference type="ChEBI" id="CHEBI:456216"/>
        <dbReference type="EC" id="2.7.4.16"/>
    </reaction>
</comment>
<feature type="binding site" evidence="1">
    <location>
        <position position="271"/>
    </location>
    <ligand>
        <name>Mg(2+)</name>
        <dbReference type="ChEBI" id="CHEBI:18420"/>
        <label>5</label>
    </ligand>
</feature>
<protein>
    <recommendedName>
        <fullName evidence="1">Thiamine-monophosphate kinase</fullName>
        <shortName evidence="1">TMP kinase</shortName>
        <shortName evidence="1">Thiamine-phosphate kinase</shortName>
        <ecNumber evidence="1">2.7.4.16</ecNumber>
    </recommendedName>
</protein>
<dbReference type="EC" id="2.7.4.16" evidence="1"/>
<keyword evidence="1" id="KW-0067">ATP-binding</keyword>
<dbReference type="SUPFAM" id="SSF55326">
    <property type="entry name" value="PurM N-terminal domain-like"/>
    <property type="match status" value="1"/>
</dbReference>
<feature type="binding site" evidence="1">
    <location>
        <position position="270"/>
    </location>
    <ligand>
        <name>ATP</name>
        <dbReference type="ChEBI" id="CHEBI:30616"/>
    </ligand>
</feature>
<dbReference type="Proteomes" id="UP000739538">
    <property type="component" value="Unassembled WGS sequence"/>
</dbReference>
<keyword evidence="1" id="KW-0784">Thiamine biosynthesis</keyword>
<comment type="pathway">
    <text evidence="1">Cofactor biosynthesis; thiamine diphosphate biosynthesis; thiamine diphosphate from thiamine phosphate: step 1/1.</text>
</comment>
<organism evidence="4 5">
    <name type="scientific">Eiseniibacteriota bacterium</name>
    <dbReference type="NCBI Taxonomy" id="2212470"/>
    <lineage>
        <taxon>Bacteria</taxon>
        <taxon>Candidatus Eiseniibacteriota</taxon>
    </lineage>
</organism>
<dbReference type="InterPro" id="IPR036921">
    <property type="entry name" value="PurM-like_N_sf"/>
</dbReference>
<dbReference type="InterPro" id="IPR016188">
    <property type="entry name" value="PurM-like_N"/>
</dbReference>
<keyword evidence="1" id="KW-0479">Metal-binding</keyword>
<feature type="binding site" evidence="1">
    <location>
        <position position="183"/>
    </location>
    <ligand>
        <name>ATP</name>
        <dbReference type="ChEBI" id="CHEBI:30616"/>
    </ligand>
</feature>
<dbReference type="SUPFAM" id="SSF56042">
    <property type="entry name" value="PurM C-terminal domain-like"/>
    <property type="match status" value="1"/>
</dbReference>
<dbReference type="GO" id="GO:0009229">
    <property type="term" value="P:thiamine diphosphate biosynthetic process"/>
    <property type="evidence" value="ECO:0007669"/>
    <property type="project" value="UniProtKB-UniRule"/>
</dbReference>
<reference evidence="4" key="1">
    <citation type="submission" date="2020-04" db="EMBL/GenBank/DDBJ databases">
        <authorList>
            <person name="Zhang T."/>
        </authorList>
    </citation>
    <scope>NUCLEOTIDE SEQUENCE</scope>
    <source>
        <strain evidence="4">HKST-UBA02</strain>
    </source>
</reference>
<dbReference type="InterPro" id="IPR006283">
    <property type="entry name" value="ThiL-like"/>
</dbReference>
<feature type="region of interest" description="Disordered" evidence="2">
    <location>
        <begin position="1"/>
        <end position="26"/>
    </location>
</feature>
<comment type="miscellaneous">
    <text evidence="1">Reaction mechanism of ThiL seems to utilize a direct, inline transfer of the gamma-phosphate of ATP to TMP rather than a phosphorylated enzyme intermediate.</text>
</comment>
<feature type="binding site" evidence="1">
    <location>
        <position position="137"/>
    </location>
    <ligand>
        <name>ATP</name>
        <dbReference type="ChEBI" id="CHEBI:30616"/>
    </ligand>
</feature>
<keyword evidence="1 4" id="KW-0808">Transferase</keyword>
<feature type="binding site" evidence="1">
    <location>
        <position position="61"/>
    </location>
    <ligand>
        <name>Mg(2+)</name>
        <dbReference type="ChEBI" id="CHEBI:18420"/>
        <label>4</label>
    </ligand>
</feature>
<comment type="caution">
    <text evidence="1">Lacks conserved residue(s) required for the propagation of feature annotation.</text>
</comment>
<evidence type="ECO:0000259" key="3">
    <source>
        <dbReference type="Pfam" id="PF00586"/>
    </source>
</evidence>
<keyword evidence="1 4" id="KW-0418">Kinase</keyword>
<feature type="binding site" evidence="1">
    <location>
        <position position="392"/>
    </location>
    <ligand>
        <name>substrate</name>
    </ligand>
</feature>
<dbReference type="Gene3D" id="3.90.650.10">
    <property type="entry name" value="PurM-like C-terminal domain"/>
    <property type="match status" value="1"/>
</dbReference>
<feature type="binding site" evidence="1">
    <location>
        <position position="107"/>
    </location>
    <ligand>
        <name>Mg(2+)</name>
        <dbReference type="ChEBI" id="CHEBI:18420"/>
        <label>3</label>
    </ligand>
</feature>
<dbReference type="NCBIfam" id="TIGR01379">
    <property type="entry name" value="thiL"/>
    <property type="match status" value="1"/>
</dbReference>
<dbReference type="GO" id="GO:0009030">
    <property type="term" value="F:thiamine-phosphate kinase activity"/>
    <property type="evidence" value="ECO:0007669"/>
    <property type="project" value="UniProtKB-UniRule"/>
</dbReference>
<dbReference type="AlphaFoldDB" id="A0A956NAQ4"/>
<comment type="function">
    <text evidence="1">Catalyzes the ATP-dependent phosphorylation of thiamine-monophosphate (TMP) to form thiamine-pyrophosphate (TPP), the active form of vitamin B1.</text>
</comment>
<sequence>MTDGPADDLPSVSPTAPPGDSTDPSLTLRDVGEFGAIERVGRWVEQFGATDPTVQVGIGDDVAVVRPRAGKELLVTCDVQVAGRHFVPSWMSGFEIGRRAFEVNASDIAAKGGSVLWVLVSLGLPAEFPIVDLEGIYRGILTGLSEGGTGTVIGGNMTSTPSESWFLDLTVVGECDAGSAFLRSTARVGDAVFVSGVPGGSAAGLTILSSLGAKSIDMRVGTAKDERAALEAARPSLVPWIEKYLCPRARTPLSRRLQSARLLNAALDVSDGLLGDLFHICSASRVAAAIDLHALPHTELESGFDTQTKEAIGIEASATAWSWMLGSSDDYELLFTADPSLRDDIFAAGESCGVPIHEIGAIVPGPPRILVDGSRVGRPDAVWTPDGPGGGWNHFA</sequence>
<dbReference type="PANTHER" id="PTHR30270:SF0">
    <property type="entry name" value="THIAMINE-MONOPHOSPHATE KINASE"/>
    <property type="match status" value="1"/>
</dbReference>
<evidence type="ECO:0000313" key="4">
    <source>
        <dbReference type="EMBL" id="MCA9755709.1"/>
    </source>
</evidence>
<reference evidence="4" key="2">
    <citation type="journal article" date="2021" name="Microbiome">
        <title>Successional dynamics and alternative stable states in a saline activated sludge microbial community over 9 years.</title>
        <authorList>
            <person name="Wang Y."/>
            <person name="Ye J."/>
            <person name="Ju F."/>
            <person name="Liu L."/>
            <person name="Boyd J.A."/>
            <person name="Deng Y."/>
            <person name="Parks D.H."/>
            <person name="Jiang X."/>
            <person name="Yin X."/>
            <person name="Woodcroft B.J."/>
            <person name="Tyson G.W."/>
            <person name="Hugenholtz P."/>
            <person name="Polz M.F."/>
            <person name="Zhang T."/>
        </authorList>
    </citation>
    <scope>NUCLEOTIDE SEQUENCE</scope>
    <source>
        <strain evidence="4">HKST-UBA02</strain>
    </source>
</reference>
<evidence type="ECO:0000313" key="5">
    <source>
        <dbReference type="Proteomes" id="UP000739538"/>
    </source>
</evidence>
<dbReference type="GO" id="GO:0000287">
    <property type="term" value="F:magnesium ion binding"/>
    <property type="evidence" value="ECO:0007669"/>
    <property type="project" value="UniProtKB-UniRule"/>
</dbReference>
<feature type="binding site" evidence="1">
    <location>
        <position position="268"/>
    </location>
    <ligand>
        <name>Mg(2+)</name>
        <dbReference type="ChEBI" id="CHEBI:18420"/>
        <label>3</label>
    </ligand>
</feature>
<feature type="binding site" evidence="1">
    <location>
        <position position="329"/>
    </location>
    <ligand>
        <name>substrate</name>
    </ligand>
</feature>
<evidence type="ECO:0000256" key="2">
    <source>
        <dbReference type="SAM" id="MobiDB-lite"/>
    </source>
</evidence>
<feature type="binding site" evidence="1">
    <location>
        <position position="107"/>
    </location>
    <ligand>
        <name>Mg(2+)</name>
        <dbReference type="ChEBI" id="CHEBI:18420"/>
        <label>4</label>
    </ligand>
</feature>
<dbReference type="Gene3D" id="3.30.1330.10">
    <property type="entry name" value="PurM-like, N-terminal domain"/>
    <property type="match status" value="1"/>
</dbReference>
<evidence type="ECO:0000256" key="1">
    <source>
        <dbReference type="HAMAP-Rule" id="MF_02128"/>
    </source>
</evidence>
<dbReference type="InterPro" id="IPR036676">
    <property type="entry name" value="PurM-like_C_sf"/>
</dbReference>
<feature type="binding site" evidence="1">
    <location>
        <position position="78"/>
    </location>
    <ligand>
        <name>Mg(2+)</name>
        <dbReference type="ChEBI" id="CHEBI:18420"/>
        <label>1</label>
    </ligand>
</feature>
<feature type="binding site" evidence="1">
    <location>
        <position position="107"/>
    </location>
    <ligand>
        <name>Mg(2+)</name>
        <dbReference type="ChEBI" id="CHEBI:18420"/>
        <label>2</label>
    </ligand>
</feature>
<dbReference type="Pfam" id="PF00586">
    <property type="entry name" value="AIRS"/>
    <property type="match status" value="1"/>
</dbReference>
<keyword evidence="1" id="KW-0460">Magnesium</keyword>
<feature type="binding site" evidence="1">
    <location>
        <position position="61"/>
    </location>
    <ligand>
        <name>Mg(2+)</name>
        <dbReference type="ChEBI" id="CHEBI:18420"/>
        <label>3</label>
    </ligand>
</feature>
<feature type="binding site" evidence="1">
    <location>
        <position position="85"/>
    </location>
    <ligand>
        <name>substrate</name>
    </ligand>
</feature>